<feature type="compositionally biased region" description="Pro residues" evidence="1">
    <location>
        <begin position="522"/>
        <end position="531"/>
    </location>
</feature>
<feature type="compositionally biased region" description="Low complexity" evidence="1">
    <location>
        <begin position="507"/>
        <end position="518"/>
    </location>
</feature>
<organism evidence="3 4">
    <name type="scientific">Streptomyces desertarenae</name>
    <dbReference type="NCBI Taxonomy" id="2666184"/>
    <lineage>
        <taxon>Bacteria</taxon>
        <taxon>Bacillati</taxon>
        <taxon>Actinomycetota</taxon>
        <taxon>Actinomycetes</taxon>
        <taxon>Kitasatosporales</taxon>
        <taxon>Streptomycetaceae</taxon>
        <taxon>Streptomyces</taxon>
    </lineage>
</organism>
<dbReference type="EMBL" id="JBHUFU010000008">
    <property type="protein sequence ID" value="MFD1831075.1"/>
    <property type="molecule type" value="Genomic_DNA"/>
</dbReference>
<protein>
    <recommendedName>
        <fullName evidence="5">O-antigen polysaccharide polymerase Wzy</fullName>
    </recommendedName>
</protein>
<name>A0ABW4PLM0_9ACTN</name>
<feature type="transmembrane region" description="Helical" evidence="2">
    <location>
        <begin position="61"/>
        <end position="82"/>
    </location>
</feature>
<feature type="region of interest" description="Disordered" evidence="1">
    <location>
        <begin position="1"/>
        <end position="30"/>
    </location>
</feature>
<dbReference type="RefSeq" id="WP_380900639.1">
    <property type="nucleotide sequence ID" value="NZ_JBHUFU010000008.1"/>
</dbReference>
<feature type="transmembrane region" description="Helical" evidence="2">
    <location>
        <begin position="464"/>
        <end position="481"/>
    </location>
</feature>
<keyword evidence="2" id="KW-1133">Transmembrane helix</keyword>
<evidence type="ECO:0008006" key="5">
    <source>
        <dbReference type="Google" id="ProtNLM"/>
    </source>
</evidence>
<dbReference type="Proteomes" id="UP001597365">
    <property type="component" value="Unassembled WGS sequence"/>
</dbReference>
<feature type="transmembrane region" description="Helical" evidence="2">
    <location>
        <begin position="124"/>
        <end position="148"/>
    </location>
</feature>
<evidence type="ECO:0000256" key="2">
    <source>
        <dbReference type="SAM" id="Phobius"/>
    </source>
</evidence>
<evidence type="ECO:0000313" key="4">
    <source>
        <dbReference type="Proteomes" id="UP001597365"/>
    </source>
</evidence>
<feature type="transmembrane region" description="Helical" evidence="2">
    <location>
        <begin position="408"/>
        <end position="427"/>
    </location>
</feature>
<feature type="region of interest" description="Disordered" evidence="1">
    <location>
        <begin position="486"/>
        <end position="551"/>
    </location>
</feature>
<keyword evidence="2" id="KW-0472">Membrane</keyword>
<feature type="transmembrane region" description="Helical" evidence="2">
    <location>
        <begin position="89"/>
        <end position="112"/>
    </location>
</feature>
<keyword evidence="2" id="KW-0812">Transmembrane</keyword>
<feature type="transmembrane region" description="Helical" evidence="2">
    <location>
        <begin position="169"/>
        <end position="188"/>
    </location>
</feature>
<accession>A0ABW4PLM0</accession>
<feature type="transmembrane region" description="Helical" evidence="2">
    <location>
        <begin position="34"/>
        <end position="55"/>
    </location>
</feature>
<feature type="transmembrane region" description="Helical" evidence="2">
    <location>
        <begin position="296"/>
        <end position="315"/>
    </location>
</feature>
<keyword evidence="4" id="KW-1185">Reference proteome</keyword>
<reference evidence="4" key="1">
    <citation type="journal article" date="2019" name="Int. J. Syst. Evol. Microbiol.">
        <title>The Global Catalogue of Microorganisms (GCM) 10K type strain sequencing project: providing services to taxonomists for standard genome sequencing and annotation.</title>
        <authorList>
            <consortium name="The Broad Institute Genomics Platform"/>
            <consortium name="The Broad Institute Genome Sequencing Center for Infectious Disease"/>
            <person name="Wu L."/>
            <person name="Ma J."/>
        </authorList>
    </citation>
    <scope>NUCLEOTIDE SEQUENCE [LARGE SCALE GENOMIC DNA]</scope>
    <source>
        <strain evidence="4">CGMCC 4.7455</strain>
    </source>
</reference>
<feature type="compositionally biased region" description="Basic and acidic residues" evidence="1">
    <location>
        <begin position="1"/>
        <end position="19"/>
    </location>
</feature>
<evidence type="ECO:0000256" key="1">
    <source>
        <dbReference type="SAM" id="MobiDB-lite"/>
    </source>
</evidence>
<proteinExistence type="predicted"/>
<feature type="transmembrane region" description="Helical" evidence="2">
    <location>
        <begin position="250"/>
        <end position="267"/>
    </location>
</feature>
<feature type="transmembrane region" description="Helical" evidence="2">
    <location>
        <begin position="219"/>
        <end position="238"/>
    </location>
</feature>
<feature type="transmembrane region" description="Helical" evidence="2">
    <location>
        <begin position="273"/>
        <end position="291"/>
    </location>
</feature>
<sequence>MPEREPARGPEPPAEDRGAHGTHGTRGTRGTRDVTALCLWTVVLAVLLPALVLYGQEVRTGPAFAVQCVVVVHTGTALARVLTDTRLRVVALGFWLFCHVWLGLAPLAMLATDSYPWGFSVDSGTAFTATVVVEAGLLAYSAGSALAGRRPYRTSAVLEPLLARRPAPVRVLLLCAAALLLAAALVPAQGGIEAFLTSRQALNEAAAQGDPDGSANRALMAWVLSVPAFWALVALVHVPRAEGGDRVLRGLRWMLLPVVVAVNAVVNNPVSQPRFWAGTVLLTLVFGASALRRAHAFRMGALAVTAAILVVFPYGDYFRTDKREPIEVVSLAEQFTSNGDYDAFQQIATGLDYVRVNGHDPATALGPPLFFVPRAAWPGKPEDVGITLARHAGYSFDNLSSPVWIESYIWGGFPGVVAVFALLGAVGRRVDEVRHRLRGHGATLAALVVPAFGFYQLILLRGSLMFVMGPLTLLLAVPLLISTRARRRGPEPPPAPPGARRAGGGTEAVPGPGRDAGSAPGGSPPPTPPPAAADGTHRTTPTPLPTGEART</sequence>
<comment type="caution">
    <text evidence="3">The sequence shown here is derived from an EMBL/GenBank/DDBJ whole genome shotgun (WGS) entry which is preliminary data.</text>
</comment>
<feature type="transmembrane region" description="Helical" evidence="2">
    <location>
        <begin position="439"/>
        <end position="458"/>
    </location>
</feature>
<gene>
    <name evidence="3" type="ORF">ACFSJS_15525</name>
</gene>
<evidence type="ECO:0000313" key="3">
    <source>
        <dbReference type="EMBL" id="MFD1831075.1"/>
    </source>
</evidence>